<keyword evidence="5 7" id="KW-0131">Cell cycle</keyword>
<keyword evidence="4 7" id="KW-0573">Peptidoglycan synthesis</keyword>
<dbReference type="Proteomes" id="UP001597295">
    <property type="component" value="Unassembled WGS sequence"/>
</dbReference>
<feature type="binding site" evidence="7">
    <location>
        <begin position="399"/>
        <end position="402"/>
    </location>
    <ligand>
        <name>meso-2,6-diaminopimelate</name>
        <dbReference type="ChEBI" id="CHEBI:57791"/>
    </ligand>
</feature>
<dbReference type="InterPro" id="IPR004101">
    <property type="entry name" value="Mur_ligase_C"/>
</dbReference>
<proteinExistence type="inferred from homology"/>
<dbReference type="NCBIfam" id="TIGR01085">
    <property type="entry name" value="murE"/>
    <property type="match status" value="1"/>
</dbReference>
<keyword evidence="2 7" id="KW-0132">Cell division</keyword>
<evidence type="ECO:0000256" key="3">
    <source>
        <dbReference type="ARBA" id="ARBA00022960"/>
    </source>
</evidence>
<dbReference type="InterPro" id="IPR036615">
    <property type="entry name" value="Mur_ligase_C_dom_sf"/>
</dbReference>
<keyword evidence="6 7" id="KW-0961">Cell wall biogenesis/degradation</keyword>
<keyword evidence="13" id="KW-1185">Reference proteome</keyword>
<feature type="domain" description="Mur ligase central" evidence="11">
    <location>
        <begin position="101"/>
        <end position="303"/>
    </location>
</feature>
<comment type="subcellular location">
    <subcellularLocation>
        <location evidence="7 8">Cytoplasm</location>
    </subcellularLocation>
</comment>
<feature type="binding site" evidence="7">
    <location>
        <position position="450"/>
    </location>
    <ligand>
        <name>meso-2,6-diaminopimelate</name>
        <dbReference type="ChEBI" id="CHEBI:57791"/>
    </ligand>
</feature>
<evidence type="ECO:0000256" key="4">
    <source>
        <dbReference type="ARBA" id="ARBA00022984"/>
    </source>
</evidence>
<feature type="binding site" evidence="7">
    <location>
        <position position="27"/>
    </location>
    <ligand>
        <name>UDP-N-acetyl-alpha-D-muramoyl-L-alanyl-D-glutamate</name>
        <dbReference type="ChEBI" id="CHEBI:83900"/>
    </ligand>
</feature>
<dbReference type="Gene3D" id="3.40.1190.10">
    <property type="entry name" value="Mur-like, catalytic domain"/>
    <property type="match status" value="1"/>
</dbReference>
<feature type="binding site" evidence="7">
    <location>
        <position position="180"/>
    </location>
    <ligand>
        <name>UDP-N-acetyl-alpha-D-muramoyl-L-alanyl-D-glutamate</name>
        <dbReference type="ChEBI" id="CHEBI:83900"/>
    </ligand>
</feature>
<dbReference type="Pfam" id="PF01225">
    <property type="entry name" value="Mur_ligase"/>
    <property type="match status" value="1"/>
</dbReference>
<evidence type="ECO:0000313" key="12">
    <source>
        <dbReference type="EMBL" id="MFD2263582.1"/>
    </source>
</evidence>
<dbReference type="EMBL" id="JBHUIP010000012">
    <property type="protein sequence ID" value="MFD2263582.1"/>
    <property type="molecule type" value="Genomic_DNA"/>
</dbReference>
<dbReference type="SUPFAM" id="SSF53244">
    <property type="entry name" value="MurD-like peptide ligases, peptide-binding domain"/>
    <property type="match status" value="1"/>
</dbReference>
<dbReference type="PANTHER" id="PTHR23135:SF4">
    <property type="entry name" value="UDP-N-ACETYLMURAMOYL-L-ALANYL-D-GLUTAMATE--2,6-DIAMINOPIMELATE LIGASE MURE HOMOLOG, CHLOROPLASTIC"/>
    <property type="match status" value="1"/>
</dbReference>
<dbReference type="NCBIfam" id="NF001124">
    <property type="entry name" value="PRK00139.1-2"/>
    <property type="match status" value="1"/>
</dbReference>
<evidence type="ECO:0000256" key="5">
    <source>
        <dbReference type="ARBA" id="ARBA00023306"/>
    </source>
</evidence>
<feature type="domain" description="Mur ligase C-terminal" evidence="10">
    <location>
        <begin position="326"/>
        <end position="452"/>
    </location>
</feature>
<comment type="similarity">
    <text evidence="1 7">Belongs to the MurCDEF family. MurE subfamily.</text>
</comment>
<feature type="binding site" evidence="7">
    <location>
        <position position="375"/>
    </location>
    <ligand>
        <name>meso-2,6-diaminopimelate</name>
        <dbReference type="ChEBI" id="CHEBI:57791"/>
    </ligand>
</feature>
<comment type="cofactor">
    <cofactor evidence="7">
        <name>Mg(2+)</name>
        <dbReference type="ChEBI" id="CHEBI:18420"/>
    </cofactor>
</comment>
<dbReference type="SUPFAM" id="SSF53623">
    <property type="entry name" value="MurD-like peptide ligases, catalytic domain"/>
    <property type="match status" value="1"/>
</dbReference>
<dbReference type="Gene3D" id="3.90.190.20">
    <property type="entry name" value="Mur ligase, C-terminal domain"/>
    <property type="match status" value="1"/>
</dbReference>
<evidence type="ECO:0000313" key="13">
    <source>
        <dbReference type="Proteomes" id="UP001597295"/>
    </source>
</evidence>
<dbReference type="RefSeq" id="WP_379876603.1">
    <property type="nucleotide sequence ID" value="NZ_JBHUIP010000012.1"/>
</dbReference>
<keyword evidence="7" id="KW-0963">Cytoplasm</keyword>
<comment type="pathway">
    <text evidence="7 8">Cell wall biogenesis; peptidoglycan biosynthesis.</text>
</comment>
<evidence type="ECO:0000256" key="1">
    <source>
        <dbReference type="ARBA" id="ARBA00005898"/>
    </source>
</evidence>
<evidence type="ECO:0000259" key="10">
    <source>
        <dbReference type="Pfam" id="PF02875"/>
    </source>
</evidence>
<comment type="catalytic activity">
    <reaction evidence="7">
        <text>UDP-N-acetyl-alpha-D-muramoyl-L-alanyl-D-glutamate + meso-2,6-diaminopimelate + ATP = UDP-N-acetyl-alpha-D-muramoyl-L-alanyl-gamma-D-glutamyl-meso-2,6-diaminopimelate + ADP + phosphate + H(+)</text>
        <dbReference type="Rhea" id="RHEA:23676"/>
        <dbReference type="ChEBI" id="CHEBI:15378"/>
        <dbReference type="ChEBI" id="CHEBI:30616"/>
        <dbReference type="ChEBI" id="CHEBI:43474"/>
        <dbReference type="ChEBI" id="CHEBI:57791"/>
        <dbReference type="ChEBI" id="CHEBI:83900"/>
        <dbReference type="ChEBI" id="CHEBI:83905"/>
        <dbReference type="ChEBI" id="CHEBI:456216"/>
        <dbReference type="EC" id="6.3.2.13"/>
    </reaction>
</comment>
<dbReference type="PANTHER" id="PTHR23135">
    <property type="entry name" value="MUR LIGASE FAMILY MEMBER"/>
    <property type="match status" value="1"/>
</dbReference>
<keyword evidence="7" id="KW-0460">Magnesium</keyword>
<dbReference type="Pfam" id="PF08245">
    <property type="entry name" value="Mur_ligase_M"/>
    <property type="match status" value="1"/>
</dbReference>
<feature type="short sequence motif" description="Meso-diaminopimelate recognition motif" evidence="7">
    <location>
        <begin position="399"/>
        <end position="402"/>
    </location>
</feature>
<protein>
    <recommendedName>
        <fullName evidence="7">UDP-N-acetylmuramoyl-L-alanyl-D-glutamate--2,6-diaminopimelate ligase</fullName>
        <ecNumber evidence="7">6.3.2.13</ecNumber>
    </recommendedName>
    <alternativeName>
        <fullName evidence="7">Meso-A2pm-adding enzyme</fullName>
    </alternativeName>
    <alternativeName>
        <fullName evidence="7">Meso-diaminopimelate-adding enzyme</fullName>
    </alternativeName>
    <alternativeName>
        <fullName evidence="7">UDP-MurNAc-L-Ala-D-Glu:meso-diaminopimelate ligase</fullName>
    </alternativeName>
    <alternativeName>
        <fullName evidence="7">UDP-MurNAc-tripeptide synthetase</fullName>
    </alternativeName>
    <alternativeName>
        <fullName evidence="7">UDP-N-acetylmuramyl-tripeptide synthetase</fullName>
    </alternativeName>
</protein>
<evidence type="ECO:0000256" key="6">
    <source>
        <dbReference type="ARBA" id="ARBA00023316"/>
    </source>
</evidence>
<dbReference type="Gene3D" id="3.40.1390.10">
    <property type="entry name" value="MurE/MurF, N-terminal domain"/>
    <property type="match status" value="1"/>
</dbReference>
<evidence type="ECO:0000256" key="7">
    <source>
        <dbReference type="HAMAP-Rule" id="MF_00208"/>
    </source>
</evidence>
<feature type="binding site" evidence="7">
    <location>
        <begin position="103"/>
        <end position="109"/>
    </location>
    <ligand>
        <name>ATP</name>
        <dbReference type="ChEBI" id="CHEBI:30616"/>
    </ligand>
</feature>
<evidence type="ECO:0000259" key="11">
    <source>
        <dbReference type="Pfam" id="PF08245"/>
    </source>
</evidence>
<keyword evidence="3 7" id="KW-0133">Cell shape</keyword>
<sequence length="485" mass="50752">MSRLADLIQNCPPTLADMAIAGIASDSRDVGPGYLFAALPGSRRDGRVYIDQAVDNGAAIILAPKGTYSPVPLLVSDDPRRELALMASRLAAKQPRTVAAVTGTAGKTSTAWFVRAIWTELGKRAGYLGTLGLYAPDVEPKYSLTTPDPVTLSAELKALADAGVDHLALEASSHGIDQRRLDGVTLTAAAFTNLGRDHLDYHRDMDGYFEAKARLFETLLPGNGTAVIHAGSEWGQKMIQRAKDRGLKLITYGTPHADLALISRQPAPGGQKLDISVFGKFVTIQLPVAGTFQADNALAALGLVIACGGDADAATDALNRLPGVPGRMQTVGSLNGAPVIVDYAHKPDALASVLEGARPMVSGRLIVIVGCGGDRDAGKRPIMGEIAARLADIAIITDDNPRSEDPATIRAAVLAGCNGPGQAAEIGDRRVAIQKVIEDLKAGDMLVIAGKGHESGQIVGFETLPFNDAEVAQDVIRSLGGEVRA</sequence>
<dbReference type="NCBIfam" id="NF001126">
    <property type="entry name" value="PRK00139.1-4"/>
    <property type="match status" value="1"/>
</dbReference>
<dbReference type="InterPro" id="IPR005761">
    <property type="entry name" value="UDP-N-AcMur-Glu-dNH2Pim_ligase"/>
</dbReference>
<dbReference type="EC" id="6.3.2.13" evidence="7"/>
<feature type="binding site" evidence="7">
    <location>
        <position position="172"/>
    </location>
    <ligand>
        <name>UDP-N-acetyl-alpha-D-muramoyl-L-alanyl-D-glutamate</name>
        <dbReference type="ChEBI" id="CHEBI:83900"/>
    </ligand>
</feature>
<dbReference type="InterPro" id="IPR000713">
    <property type="entry name" value="Mur_ligase_N"/>
</dbReference>
<gene>
    <name evidence="7" type="primary">murE</name>
    <name evidence="12" type="ORF">ACFSM5_11840</name>
</gene>
<feature type="binding site" evidence="7">
    <location>
        <position position="178"/>
    </location>
    <ligand>
        <name>UDP-N-acetyl-alpha-D-muramoyl-L-alanyl-D-glutamate</name>
        <dbReference type="ChEBI" id="CHEBI:83900"/>
    </ligand>
</feature>
<feature type="binding site" evidence="7">
    <location>
        <begin position="145"/>
        <end position="146"/>
    </location>
    <ligand>
        <name>UDP-N-acetyl-alpha-D-muramoyl-L-alanyl-D-glutamate</name>
        <dbReference type="ChEBI" id="CHEBI:83900"/>
    </ligand>
</feature>
<keyword evidence="7" id="KW-0547">Nucleotide-binding</keyword>
<feature type="domain" description="Mur ligase N-terminal catalytic" evidence="9">
    <location>
        <begin position="20"/>
        <end position="67"/>
    </location>
</feature>
<evidence type="ECO:0000259" key="9">
    <source>
        <dbReference type="Pfam" id="PF01225"/>
    </source>
</evidence>
<name>A0ABW5DRA3_9PROT</name>
<comment type="caution">
    <text evidence="12">The sequence shown here is derived from an EMBL/GenBank/DDBJ whole genome shotgun (WGS) entry which is preliminary data.</text>
</comment>
<keyword evidence="7 12" id="KW-0436">Ligase</keyword>
<feature type="modified residue" description="N6-carboxylysine" evidence="7">
    <location>
        <position position="212"/>
    </location>
</feature>
<reference evidence="13" key="1">
    <citation type="journal article" date="2019" name="Int. J. Syst. Evol. Microbiol.">
        <title>The Global Catalogue of Microorganisms (GCM) 10K type strain sequencing project: providing services to taxonomists for standard genome sequencing and annotation.</title>
        <authorList>
            <consortium name="The Broad Institute Genomics Platform"/>
            <consortium name="The Broad Institute Genome Sequencing Center for Infectious Disease"/>
            <person name="Wu L."/>
            <person name="Ma J."/>
        </authorList>
    </citation>
    <scope>NUCLEOTIDE SEQUENCE [LARGE SCALE GENOMIC DNA]</scope>
    <source>
        <strain evidence="13">CGMCC 1.19062</strain>
    </source>
</reference>
<dbReference type="GO" id="GO:0008765">
    <property type="term" value="F:UDP-N-acetylmuramoylalanyl-D-glutamate-2,6-diaminopimelate ligase activity"/>
    <property type="evidence" value="ECO:0007669"/>
    <property type="project" value="UniProtKB-EC"/>
</dbReference>
<comment type="function">
    <text evidence="7">Catalyzes the addition of meso-diaminopimelic acid to the nucleotide precursor UDP-N-acetylmuramoyl-L-alanyl-D-glutamate (UMAG) in the biosynthesis of bacterial cell-wall peptidoglycan.</text>
</comment>
<comment type="PTM">
    <text evidence="7">Carboxylation is probably crucial for Mg(2+) binding and, consequently, for the gamma-phosphate positioning of ATP.</text>
</comment>
<dbReference type="Pfam" id="PF02875">
    <property type="entry name" value="Mur_ligase_C"/>
    <property type="match status" value="1"/>
</dbReference>
<dbReference type="InterPro" id="IPR013221">
    <property type="entry name" value="Mur_ligase_cen"/>
</dbReference>
<comment type="caution">
    <text evidence="7">Lacks conserved residue(s) required for the propagation of feature annotation.</text>
</comment>
<evidence type="ECO:0000256" key="8">
    <source>
        <dbReference type="RuleBase" id="RU004135"/>
    </source>
</evidence>
<organism evidence="12 13">
    <name type="scientific">Lacibacterium aquatile</name>
    <dbReference type="NCBI Taxonomy" id="1168082"/>
    <lineage>
        <taxon>Bacteria</taxon>
        <taxon>Pseudomonadati</taxon>
        <taxon>Pseudomonadota</taxon>
        <taxon>Alphaproteobacteria</taxon>
        <taxon>Rhodospirillales</taxon>
        <taxon>Rhodospirillaceae</taxon>
    </lineage>
</organism>
<accession>A0ABW5DRA3</accession>
<feature type="binding site" evidence="7">
    <location>
        <position position="454"/>
    </location>
    <ligand>
        <name>meso-2,6-diaminopimelate</name>
        <dbReference type="ChEBI" id="CHEBI:57791"/>
    </ligand>
</feature>
<dbReference type="SUPFAM" id="SSF63418">
    <property type="entry name" value="MurE/MurF N-terminal domain"/>
    <property type="match status" value="1"/>
</dbReference>
<keyword evidence="7" id="KW-0067">ATP-binding</keyword>
<dbReference type="InterPro" id="IPR035911">
    <property type="entry name" value="MurE/MurF_N"/>
</dbReference>
<dbReference type="HAMAP" id="MF_00208">
    <property type="entry name" value="MurE"/>
    <property type="match status" value="1"/>
</dbReference>
<dbReference type="InterPro" id="IPR036565">
    <property type="entry name" value="Mur-like_cat_sf"/>
</dbReference>
<evidence type="ECO:0000256" key="2">
    <source>
        <dbReference type="ARBA" id="ARBA00022618"/>
    </source>
</evidence>